<dbReference type="PANTHER" id="PTHR33445:SF1">
    <property type="entry name" value="ATP SYNTHASE SUBUNIT B"/>
    <property type="match status" value="1"/>
</dbReference>
<evidence type="ECO:0000256" key="12">
    <source>
        <dbReference type="ARBA" id="ARBA00037847"/>
    </source>
</evidence>
<evidence type="ECO:0000256" key="4">
    <source>
        <dbReference type="ARBA" id="ARBA00022547"/>
    </source>
</evidence>
<gene>
    <name evidence="13" type="primary">atpF</name>
    <name evidence="16" type="ORF">UT84_C0003G0098</name>
</gene>
<dbReference type="NCBIfam" id="TIGR01144">
    <property type="entry name" value="ATP_synt_b"/>
    <property type="match status" value="1"/>
</dbReference>
<dbReference type="AlphaFoldDB" id="A0A0G0RFB2"/>
<evidence type="ECO:0000313" key="17">
    <source>
        <dbReference type="Proteomes" id="UP000034531"/>
    </source>
</evidence>
<dbReference type="Pfam" id="PF00430">
    <property type="entry name" value="ATP-synt_B"/>
    <property type="match status" value="1"/>
</dbReference>
<evidence type="ECO:0000256" key="14">
    <source>
        <dbReference type="RuleBase" id="RU003848"/>
    </source>
</evidence>
<dbReference type="InterPro" id="IPR028987">
    <property type="entry name" value="ATP_synth_B-like_membr_sf"/>
</dbReference>
<comment type="subcellular location">
    <subcellularLocation>
        <location evidence="13">Cell membrane</location>
        <topology evidence="13">Single-pass membrane protein</topology>
    </subcellularLocation>
    <subcellularLocation>
        <location evidence="12">Endomembrane system</location>
        <topology evidence="12">Single-pass membrane protein</topology>
    </subcellularLocation>
</comment>
<dbReference type="SUPFAM" id="SSF81573">
    <property type="entry name" value="F1F0 ATP synthase subunit B, membrane domain"/>
    <property type="match status" value="1"/>
</dbReference>
<keyword evidence="8 13" id="KW-0406">Ion transport</keyword>
<evidence type="ECO:0000256" key="9">
    <source>
        <dbReference type="ARBA" id="ARBA00023136"/>
    </source>
</evidence>
<keyword evidence="15" id="KW-0175">Coiled coil</keyword>
<dbReference type="EMBL" id="LBYI01000003">
    <property type="protein sequence ID" value="KKR51103.1"/>
    <property type="molecule type" value="Genomic_DNA"/>
</dbReference>
<dbReference type="Proteomes" id="UP000034531">
    <property type="component" value="Unassembled WGS sequence"/>
</dbReference>
<comment type="function">
    <text evidence="11 13">F(1)F(0) ATP synthase produces ATP from ADP in the presence of a proton or sodium gradient. F-type ATPases consist of two structural domains, F(1) containing the extramembraneous catalytic core and F(0) containing the membrane proton channel, linked together by a central stalk and a peripheral stalk. During catalysis, ATP synthesis in the catalytic domain of F(1) is coupled via a rotary mechanism of the central stalk subunits to proton translocation.</text>
</comment>
<proteinExistence type="inferred from homology"/>
<dbReference type="GO" id="GO:0046961">
    <property type="term" value="F:proton-transporting ATPase activity, rotational mechanism"/>
    <property type="evidence" value="ECO:0007669"/>
    <property type="project" value="TreeGrafter"/>
</dbReference>
<sequence>MEILNSFGIQPVLLLAQIVNFLIIIALLRKFFYAPITKALEDRKKKIEESLKNSDEIEARLQKTNEDTAKIVAEAQNNAQILITEAKSEAEKITEKATAEGRKITEEALVEAKSQIEAERQKMQKQLEQETLSLVIEVVKKVLGRNLKGKEKIDLTKNAVSEITKQIQ</sequence>
<evidence type="ECO:0000256" key="10">
    <source>
        <dbReference type="ARBA" id="ARBA00023310"/>
    </source>
</evidence>
<dbReference type="InterPro" id="IPR002146">
    <property type="entry name" value="ATP_synth_b/b'su_bac/chlpt"/>
</dbReference>
<evidence type="ECO:0000256" key="1">
    <source>
        <dbReference type="ARBA" id="ARBA00005513"/>
    </source>
</evidence>
<dbReference type="Gene3D" id="6.10.250.1580">
    <property type="match status" value="1"/>
</dbReference>
<dbReference type="HAMAP" id="MF_01398">
    <property type="entry name" value="ATP_synth_b_bprime"/>
    <property type="match status" value="1"/>
</dbReference>
<keyword evidence="7 13" id="KW-1133">Transmembrane helix</keyword>
<dbReference type="GO" id="GO:0012505">
    <property type="term" value="C:endomembrane system"/>
    <property type="evidence" value="ECO:0007669"/>
    <property type="project" value="UniProtKB-SubCell"/>
</dbReference>
<evidence type="ECO:0000256" key="6">
    <source>
        <dbReference type="ARBA" id="ARBA00022781"/>
    </source>
</evidence>
<evidence type="ECO:0000256" key="15">
    <source>
        <dbReference type="SAM" id="Coils"/>
    </source>
</evidence>
<comment type="caution">
    <text evidence="16">The sequence shown here is derived from an EMBL/GenBank/DDBJ whole genome shotgun (WGS) entry which is preliminary data.</text>
</comment>
<protein>
    <recommendedName>
        <fullName evidence="13">ATP synthase subunit b</fullName>
    </recommendedName>
    <alternativeName>
        <fullName evidence="13">ATP synthase F(0) sector subunit b</fullName>
    </alternativeName>
    <alternativeName>
        <fullName evidence="13">ATPase subunit I</fullName>
    </alternativeName>
    <alternativeName>
        <fullName evidence="13">F-type ATPase subunit b</fullName>
        <shortName evidence="13">F-ATPase subunit b</shortName>
    </alternativeName>
</protein>
<accession>A0A0G0RFB2</accession>
<reference evidence="16 17" key="1">
    <citation type="journal article" date="2015" name="Nature">
        <title>rRNA introns, odd ribosomes, and small enigmatic genomes across a large radiation of phyla.</title>
        <authorList>
            <person name="Brown C.T."/>
            <person name="Hug L.A."/>
            <person name="Thomas B.C."/>
            <person name="Sharon I."/>
            <person name="Castelle C.J."/>
            <person name="Singh A."/>
            <person name="Wilkins M.J."/>
            <person name="Williams K.H."/>
            <person name="Banfield J.F."/>
        </authorList>
    </citation>
    <scope>NUCLEOTIDE SEQUENCE [LARGE SCALE GENOMIC DNA]</scope>
</reference>
<keyword evidence="10 13" id="KW-0066">ATP synthesis</keyword>
<name>A0A0G0RFB2_9BACT</name>
<feature type="coiled-coil region" evidence="15">
    <location>
        <begin position="40"/>
        <end position="133"/>
    </location>
</feature>
<evidence type="ECO:0000256" key="2">
    <source>
        <dbReference type="ARBA" id="ARBA00022448"/>
    </source>
</evidence>
<organism evidence="16 17">
    <name type="scientific">Candidatus Curtissbacteria bacterium GW2011_GWA1_40_16</name>
    <dbReference type="NCBI Taxonomy" id="1618405"/>
    <lineage>
        <taxon>Bacteria</taxon>
        <taxon>Candidatus Curtissiibacteriota</taxon>
    </lineage>
</organism>
<dbReference type="GO" id="GO:0005886">
    <property type="term" value="C:plasma membrane"/>
    <property type="evidence" value="ECO:0007669"/>
    <property type="project" value="UniProtKB-SubCell"/>
</dbReference>
<evidence type="ECO:0000256" key="11">
    <source>
        <dbReference type="ARBA" id="ARBA00025198"/>
    </source>
</evidence>
<evidence type="ECO:0000256" key="8">
    <source>
        <dbReference type="ARBA" id="ARBA00023065"/>
    </source>
</evidence>
<evidence type="ECO:0000256" key="5">
    <source>
        <dbReference type="ARBA" id="ARBA00022692"/>
    </source>
</evidence>
<comment type="function">
    <text evidence="13">Component of the F(0) channel, it forms part of the peripheral stalk, linking F(1) to F(0).</text>
</comment>
<comment type="subunit">
    <text evidence="13">F-type ATPases have 2 components, F(1) - the catalytic core - and F(0) - the membrane proton channel. F(1) has five subunits: alpha(3), beta(3), gamma(1), delta(1), epsilon(1). F(0) has three main subunits: a(1), b(2) and c(10-14). The alpha and beta chains form an alternating ring which encloses part of the gamma chain. F(1) is attached to F(0) by a central stalk formed by the gamma and epsilon chains, while a peripheral stalk is formed by the delta and b chains.</text>
</comment>
<dbReference type="GO" id="GO:0046933">
    <property type="term" value="F:proton-transporting ATP synthase activity, rotational mechanism"/>
    <property type="evidence" value="ECO:0007669"/>
    <property type="project" value="UniProtKB-UniRule"/>
</dbReference>
<dbReference type="InterPro" id="IPR050059">
    <property type="entry name" value="ATP_synthase_B_chain"/>
</dbReference>
<keyword evidence="9 13" id="KW-0472">Membrane</keyword>
<keyword evidence="3 13" id="KW-1003">Cell membrane</keyword>
<dbReference type="PANTHER" id="PTHR33445">
    <property type="entry name" value="ATP SYNTHASE SUBUNIT B', CHLOROPLASTIC"/>
    <property type="match status" value="1"/>
</dbReference>
<evidence type="ECO:0000256" key="3">
    <source>
        <dbReference type="ARBA" id="ARBA00022475"/>
    </source>
</evidence>
<keyword evidence="4 13" id="KW-0138">CF(0)</keyword>
<dbReference type="InterPro" id="IPR005864">
    <property type="entry name" value="ATP_synth_F0_bsu_bac"/>
</dbReference>
<keyword evidence="2 13" id="KW-0813">Transport</keyword>
<comment type="similarity">
    <text evidence="1 13 14">Belongs to the ATPase B chain family.</text>
</comment>
<feature type="transmembrane region" description="Helical" evidence="13">
    <location>
        <begin position="12"/>
        <end position="36"/>
    </location>
</feature>
<evidence type="ECO:0000256" key="13">
    <source>
        <dbReference type="HAMAP-Rule" id="MF_01398"/>
    </source>
</evidence>
<keyword evidence="5 13" id="KW-0812">Transmembrane</keyword>
<evidence type="ECO:0000313" key="16">
    <source>
        <dbReference type="EMBL" id="KKR51103.1"/>
    </source>
</evidence>
<evidence type="ECO:0000256" key="7">
    <source>
        <dbReference type="ARBA" id="ARBA00022989"/>
    </source>
</evidence>
<dbReference type="GO" id="GO:0045259">
    <property type="term" value="C:proton-transporting ATP synthase complex"/>
    <property type="evidence" value="ECO:0007669"/>
    <property type="project" value="UniProtKB-KW"/>
</dbReference>
<dbReference type="CDD" id="cd06503">
    <property type="entry name" value="ATP-synt_Fo_b"/>
    <property type="match status" value="1"/>
</dbReference>
<keyword evidence="6 13" id="KW-0375">Hydrogen ion transport</keyword>